<dbReference type="Pfam" id="PF07792">
    <property type="entry name" value="Afi1"/>
    <property type="match status" value="1"/>
</dbReference>
<dbReference type="InterPro" id="IPR037516">
    <property type="entry name" value="Tripartite_DENN"/>
</dbReference>
<name>A0A9P6EN08_9AGAR</name>
<organism evidence="3 4">
    <name type="scientific">Crepidotus variabilis</name>
    <dbReference type="NCBI Taxonomy" id="179855"/>
    <lineage>
        <taxon>Eukaryota</taxon>
        <taxon>Fungi</taxon>
        <taxon>Dikarya</taxon>
        <taxon>Basidiomycota</taxon>
        <taxon>Agaricomycotina</taxon>
        <taxon>Agaricomycetes</taxon>
        <taxon>Agaricomycetidae</taxon>
        <taxon>Agaricales</taxon>
        <taxon>Agaricineae</taxon>
        <taxon>Crepidotaceae</taxon>
        <taxon>Crepidotus</taxon>
    </lineage>
</organism>
<dbReference type="AlphaFoldDB" id="A0A9P6EN08"/>
<dbReference type="InterPro" id="IPR012860">
    <property type="entry name" value="Afi1_N"/>
</dbReference>
<sequence>MAGNTNHCSFVLLAEFHILEGAQLKYQFPQPLGIDESVLAMSMLPDGAETQLDDWTIFFLNQTPFNTISPVLALDTPEVRTVRLPGDESASYSTHKPEQLCVLNLVRTKHDESLDRGAQVLALAICTRHPFIQIFKPFLLLALDDYFSDPSQDCLERLFDAVNSMDLSAAPVLSRNEKLVMRSSDRKDIFSEKLNSFPSQQFLSPGPNIGRKPVFQHKTSNSNDSYSSFEEGLLLKGKDRTFDDDNKTNRREDPRANKVDSESLAAATPPQNRHSPSDSSFSLGGSAVWVGDESGLDILPKDKLADAGSVISTVGSSTAVASSRNRRSTDASSSSSHTHGRDHLLRPINPHSQESNMRHGLVKDTHFYHTTVAYKDHHLPIKMPLSTFPEEVGDYSLITLIRVFSALPQVSGPAHPHLHTNGPQTHPIIVLFNALVTGKRIIFLGHRRPAGEVSSFVLSACALGSGCGAILRGFIERAFPYANLRNRDEWESVPAYIAGVTNPIFEPLRQWDLFLDISTGHVTVSKDIHATYPPSVTVGLSGTLVNRSGALKAEASIGSEDDVGRVGRDKTDTSKDNNTDKVFMEDIRAAIEDHFGESLVRLRFTEYVSRFVRLASRYEEEMTGSTTFGFPSSPFTEIPGKSPRLGSGIAFSDESTCLRELSANSQRIEAWRKTNSYRYLTTDYPKLQANSAIQGFDVVHQIFRLRYTKNMLDSEAFAIMRNLSEGVKTYDQVVELLASLPHGGGLLYLGFCLFHQKESIRECTVHLFNQLRAYPVGILFLQNLNHFQRYSYVRQAHALEKRTIGESTQPNPQSHVEPQGYSYGSIGRSHSNSIINGTF</sequence>
<reference evidence="3" key="1">
    <citation type="submission" date="2020-11" db="EMBL/GenBank/DDBJ databases">
        <authorList>
            <consortium name="DOE Joint Genome Institute"/>
            <person name="Ahrendt S."/>
            <person name="Riley R."/>
            <person name="Andreopoulos W."/>
            <person name="Labutti K."/>
            <person name="Pangilinan J."/>
            <person name="Ruiz-Duenas F.J."/>
            <person name="Barrasa J.M."/>
            <person name="Sanchez-Garcia M."/>
            <person name="Camarero S."/>
            <person name="Miyauchi S."/>
            <person name="Serrano A."/>
            <person name="Linde D."/>
            <person name="Babiker R."/>
            <person name="Drula E."/>
            <person name="Ayuso-Fernandez I."/>
            <person name="Pacheco R."/>
            <person name="Padilla G."/>
            <person name="Ferreira P."/>
            <person name="Barriuso J."/>
            <person name="Kellner H."/>
            <person name="Castanera R."/>
            <person name="Alfaro M."/>
            <person name="Ramirez L."/>
            <person name="Pisabarro A.G."/>
            <person name="Kuo A."/>
            <person name="Tritt A."/>
            <person name="Lipzen A."/>
            <person name="He G."/>
            <person name="Yan M."/>
            <person name="Ng V."/>
            <person name="Cullen D."/>
            <person name="Martin F."/>
            <person name="Rosso M.-N."/>
            <person name="Henrissat B."/>
            <person name="Hibbett D."/>
            <person name="Martinez A.T."/>
            <person name="Grigoriev I.V."/>
        </authorList>
    </citation>
    <scope>NUCLEOTIDE SEQUENCE</scope>
    <source>
        <strain evidence="3">CBS 506.95</strain>
    </source>
</reference>
<accession>A0A9P6EN08</accession>
<proteinExistence type="predicted"/>
<gene>
    <name evidence="3" type="ORF">CPB83DRAFT_848429</name>
</gene>
<dbReference type="EMBL" id="MU157834">
    <property type="protein sequence ID" value="KAF9531594.1"/>
    <property type="molecule type" value="Genomic_DNA"/>
</dbReference>
<evidence type="ECO:0000256" key="1">
    <source>
        <dbReference type="SAM" id="MobiDB-lite"/>
    </source>
</evidence>
<dbReference type="GO" id="GO:0051666">
    <property type="term" value="P:actin cortical patch localization"/>
    <property type="evidence" value="ECO:0007669"/>
    <property type="project" value="TreeGrafter"/>
</dbReference>
<comment type="caution">
    <text evidence="3">The sequence shown here is derived from an EMBL/GenBank/DDBJ whole genome shotgun (WGS) entry which is preliminary data.</text>
</comment>
<evidence type="ECO:0000259" key="2">
    <source>
        <dbReference type="PROSITE" id="PS50211"/>
    </source>
</evidence>
<feature type="compositionally biased region" description="Low complexity" evidence="1">
    <location>
        <begin position="314"/>
        <end position="323"/>
    </location>
</feature>
<feature type="region of interest" description="Disordered" evidence="1">
    <location>
        <begin position="314"/>
        <end position="356"/>
    </location>
</feature>
<dbReference type="Pfam" id="PF08616">
    <property type="entry name" value="SPA"/>
    <property type="match status" value="1"/>
</dbReference>
<dbReference type="GO" id="GO:0005886">
    <property type="term" value="C:plasma membrane"/>
    <property type="evidence" value="ECO:0007669"/>
    <property type="project" value="TreeGrafter"/>
</dbReference>
<dbReference type="PANTHER" id="PTHR28245">
    <property type="entry name" value="ARF3-INTERACTING PROTEIN 1"/>
    <property type="match status" value="1"/>
</dbReference>
<dbReference type="InterPro" id="IPR052809">
    <property type="entry name" value="Actin_polarity_regulatory"/>
</dbReference>
<keyword evidence="4" id="KW-1185">Reference proteome</keyword>
<dbReference type="PROSITE" id="PS50211">
    <property type="entry name" value="DENN"/>
    <property type="match status" value="1"/>
</dbReference>
<evidence type="ECO:0000313" key="4">
    <source>
        <dbReference type="Proteomes" id="UP000807306"/>
    </source>
</evidence>
<feature type="compositionally biased region" description="Basic and acidic residues" evidence="1">
    <location>
        <begin position="236"/>
        <end position="261"/>
    </location>
</feature>
<feature type="compositionally biased region" description="Polar residues" evidence="1">
    <location>
        <begin position="217"/>
        <end position="228"/>
    </location>
</feature>
<dbReference type="OrthoDB" id="66409at2759"/>
<feature type="domain" description="UDENN" evidence="2">
    <location>
        <begin position="9"/>
        <end position="662"/>
    </location>
</feature>
<dbReference type="Proteomes" id="UP000807306">
    <property type="component" value="Unassembled WGS sequence"/>
</dbReference>
<feature type="region of interest" description="Disordered" evidence="1">
    <location>
        <begin position="201"/>
        <end position="282"/>
    </location>
</feature>
<protein>
    <submittedName>
        <fullName evidence="3">Mesa protein</fullName>
    </submittedName>
</protein>
<dbReference type="PANTHER" id="PTHR28245:SF1">
    <property type="entry name" value="ARF3-INTERACTING PROTEIN 1"/>
    <property type="match status" value="1"/>
</dbReference>
<evidence type="ECO:0000313" key="3">
    <source>
        <dbReference type="EMBL" id="KAF9531594.1"/>
    </source>
</evidence>